<evidence type="ECO:0000313" key="4">
    <source>
        <dbReference type="Proteomes" id="UP000515312"/>
    </source>
</evidence>
<dbReference type="Gene3D" id="2.160.20.10">
    <property type="entry name" value="Single-stranded right-handed beta-helix, Pectin lyase-like"/>
    <property type="match status" value="1"/>
</dbReference>
<protein>
    <submittedName>
        <fullName evidence="3">Right-handed parallel beta-helix repeat-containing protein</fullName>
    </submittedName>
</protein>
<accession>A0A7G8BFI9</accession>
<dbReference type="RefSeq" id="WP_186741842.1">
    <property type="nucleotide sequence ID" value="NZ_CP060394.1"/>
</dbReference>
<dbReference type="Pfam" id="PF13229">
    <property type="entry name" value="Beta_helix"/>
    <property type="match status" value="1"/>
</dbReference>
<sequence length="457" mass="46966">MHASRFLLLIPCCALLGMSLTPALKAANLCVHHHPVPGCYTSIQAAVNHAAPGDTIKVSRGTYKEYVTIGIPISILGEDADSTIVDATNQPHGFFVDGFDNANLANVTISGFTVENALFEGILVVSASNVTIRDNQVNNNDATSGLSFTGAPTGCPNQPGNGVYENDETGDCGGAIHLIGTAHSTLSDNSITGNADGVLISDETAESHDNLLIHNAVIDNPLECGIVLASHPPTGHTAPPFAPHFGVDHNTVAENVSIGNGVQIGGSGAGLFTDGMGTGHVVGNVIIHNKLVGNGLGGVALHTHVGPAFGLPADDMDDNVIVGNFIARNLPDQADTATPGNVGININSGGGGSPVHGTVIAYNIIRDEDVDIAVNTPTEVDIHLNDLGGGKIGVADVCAFDKATICNGTIEASENYWGCPHGPGSAGCATVSGSDISFVPWLQKPPEHADHEEHDRD</sequence>
<dbReference type="InterPro" id="IPR011050">
    <property type="entry name" value="Pectin_lyase_fold/virulence"/>
</dbReference>
<dbReference type="SMART" id="SM00710">
    <property type="entry name" value="PbH1"/>
    <property type="match status" value="6"/>
</dbReference>
<dbReference type="InterPro" id="IPR012334">
    <property type="entry name" value="Pectin_lyas_fold"/>
</dbReference>
<feature type="signal peptide" evidence="1">
    <location>
        <begin position="1"/>
        <end position="26"/>
    </location>
</feature>
<dbReference type="InterPro" id="IPR006626">
    <property type="entry name" value="PbH1"/>
</dbReference>
<dbReference type="Proteomes" id="UP000515312">
    <property type="component" value="Chromosome"/>
</dbReference>
<feature type="domain" description="Right handed beta helix" evidence="2">
    <location>
        <begin position="99"/>
        <end position="269"/>
    </location>
</feature>
<dbReference type="SUPFAM" id="SSF51126">
    <property type="entry name" value="Pectin lyase-like"/>
    <property type="match status" value="1"/>
</dbReference>
<evidence type="ECO:0000259" key="2">
    <source>
        <dbReference type="Pfam" id="PF13229"/>
    </source>
</evidence>
<dbReference type="KEGG" id="adin:H7849_19780"/>
<dbReference type="AlphaFoldDB" id="A0A7G8BFI9"/>
<gene>
    <name evidence="3" type="ORF">H7849_19780</name>
</gene>
<name>A0A7G8BFI9_9BACT</name>
<dbReference type="EMBL" id="CP060394">
    <property type="protein sequence ID" value="QNI31309.1"/>
    <property type="molecule type" value="Genomic_DNA"/>
</dbReference>
<feature type="chain" id="PRO_5028946680" evidence="1">
    <location>
        <begin position="27"/>
        <end position="457"/>
    </location>
</feature>
<keyword evidence="1" id="KW-0732">Signal</keyword>
<evidence type="ECO:0000256" key="1">
    <source>
        <dbReference type="SAM" id="SignalP"/>
    </source>
</evidence>
<organism evidence="3 4">
    <name type="scientific">Alloacidobacterium dinghuense</name>
    <dbReference type="NCBI Taxonomy" id="2763107"/>
    <lineage>
        <taxon>Bacteria</taxon>
        <taxon>Pseudomonadati</taxon>
        <taxon>Acidobacteriota</taxon>
        <taxon>Terriglobia</taxon>
        <taxon>Terriglobales</taxon>
        <taxon>Acidobacteriaceae</taxon>
        <taxon>Alloacidobacterium</taxon>
    </lineage>
</organism>
<evidence type="ECO:0000313" key="3">
    <source>
        <dbReference type="EMBL" id="QNI31309.1"/>
    </source>
</evidence>
<reference evidence="3 4" key="1">
    <citation type="submission" date="2020-08" db="EMBL/GenBank/DDBJ databases">
        <title>Edaphobacter telluris sp. nov. and Acidobacterium dinghuensis sp. nov., two acidobacteria isolated from forest soil.</title>
        <authorList>
            <person name="Fu J."/>
            <person name="Qiu L."/>
        </authorList>
    </citation>
    <scope>NUCLEOTIDE SEQUENCE [LARGE SCALE GENOMIC DNA]</scope>
    <source>
        <strain evidence="3">4Y35</strain>
    </source>
</reference>
<proteinExistence type="predicted"/>
<dbReference type="InterPro" id="IPR039448">
    <property type="entry name" value="Beta_helix"/>
</dbReference>
<keyword evidence="4" id="KW-1185">Reference proteome</keyword>